<evidence type="ECO:0000259" key="1">
    <source>
        <dbReference type="Pfam" id="PF09861"/>
    </source>
</evidence>
<protein>
    <recommendedName>
        <fullName evidence="1">LarA-like N-terminal domain-containing protein</fullName>
    </recommendedName>
</protein>
<reference evidence="2 3" key="1">
    <citation type="submission" date="2023-07" db="EMBL/GenBank/DDBJ databases">
        <title>Genomic Encyclopedia of Type Strains, Phase IV (KMG-IV): sequencing the most valuable type-strain genomes for metagenomic binning, comparative biology and taxonomic classification.</title>
        <authorList>
            <person name="Goeker M."/>
        </authorList>
    </citation>
    <scope>NUCLEOTIDE SEQUENCE [LARGE SCALE GENOMIC DNA]</scope>
    <source>
        <strain evidence="2 3">DSM 17740</strain>
    </source>
</reference>
<dbReference type="Gene3D" id="3.40.50.11440">
    <property type="match status" value="1"/>
</dbReference>
<sequence>MILERVNVPLAGGYEIDLPKMMRVKQHFNADRLEDIEGEVVKQMQAKLVPDVFQGKRVAVAAGSRGIANLAAIVKSTITQLKAWGAEPFIVPAMGSHGGATAQGQAKILADYGIDEKTMGVPVISSMDVVELTKLDNGMPVYLDKEASQADLIVVVNRIKPHTDFKGDFESGLLKMLGIGLGKHKGATTLHSYGFDQFHDLIPKTGKAILEKAPVAFGIGIVENAYDETAKLEVIPAEDIVEREKSLLIEAKQNMPKLLVSEIDVLIVDEIGKNISGSGMDPNITGRPGSKLPGFSAPPIQKVVVLDLTEKTHGNATGIGMADVTTLHCVNKIDFSYTYANCITSTVLEGAKLPLIMNNDKEAIIVALKTCNRVTPERAKIVRIKNTLELNEIYLSEAYLHEIRSQDKITILSEPGEMRFDEQGYLLD</sequence>
<dbReference type="InterPro" id="IPR018657">
    <property type="entry name" value="LarA-like_N"/>
</dbReference>
<proteinExistence type="predicted"/>
<dbReference type="EMBL" id="JAUSUQ010000003">
    <property type="protein sequence ID" value="MDQ0338297.1"/>
    <property type="molecule type" value="Genomic_DNA"/>
</dbReference>
<accession>A0ABU0CTD2</accession>
<organism evidence="2 3">
    <name type="scientific">Caldalkalibacillus uzonensis</name>
    <dbReference type="NCBI Taxonomy" id="353224"/>
    <lineage>
        <taxon>Bacteria</taxon>
        <taxon>Bacillati</taxon>
        <taxon>Bacillota</taxon>
        <taxon>Bacilli</taxon>
        <taxon>Bacillales</taxon>
        <taxon>Bacillaceae</taxon>
        <taxon>Caldalkalibacillus</taxon>
    </lineage>
</organism>
<keyword evidence="3" id="KW-1185">Reference proteome</keyword>
<evidence type="ECO:0000313" key="2">
    <source>
        <dbReference type="EMBL" id="MDQ0338297.1"/>
    </source>
</evidence>
<comment type="caution">
    <text evidence="2">The sequence shown here is derived from an EMBL/GenBank/DDBJ whole genome shotgun (WGS) entry which is preliminary data.</text>
</comment>
<feature type="domain" description="LarA-like N-terminal" evidence="1">
    <location>
        <begin position="64"/>
        <end position="192"/>
    </location>
</feature>
<dbReference type="Pfam" id="PF09861">
    <property type="entry name" value="Lar_N"/>
    <property type="match status" value="1"/>
</dbReference>
<evidence type="ECO:0000313" key="3">
    <source>
        <dbReference type="Proteomes" id="UP001232445"/>
    </source>
</evidence>
<gene>
    <name evidence="2" type="ORF">J2S00_001081</name>
</gene>
<name>A0ABU0CTD2_9BACI</name>
<dbReference type="Proteomes" id="UP001232445">
    <property type="component" value="Unassembled WGS sequence"/>
</dbReference>
<dbReference type="RefSeq" id="WP_307336409.1">
    <property type="nucleotide sequence ID" value="NZ_JAUSUQ010000003.1"/>
</dbReference>